<protein>
    <submittedName>
        <fullName evidence="1">OsmC family protein</fullName>
    </submittedName>
</protein>
<dbReference type="InterPro" id="IPR036102">
    <property type="entry name" value="OsmC/Ohrsf"/>
</dbReference>
<dbReference type="PANTHER" id="PTHR39624:SF2">
    <property type="entry name" value="OSMC-LIKE PROTEIN"/>
    <property type="match status" value="1"/>
</dbReference>
<dbReference type="AlphaFoldDB" id="A0A842HK13"/>
<dbReference type="InterPro" id="IPR015946">
    <property type="entry name" value="KH_dom-like_a/b"/>
</dbReference>
<dbReference type="EMBL" id="JACHVB010000043">
    <property type="protein sequence ID" value="MBC2595501.1"/>
    <property type="molecule type" value="Genomic_DNA"/>
</dbReference>
<name>A0A842HK13_9BACT</name>
<dbReference type="PANTHER" id="PTHR39624">
    <property type="entry name" value="PROTEIN INVOLVED IN RIMO-MEDIATED BETA-METHYLTHIOLATION OF RIBOSOMAL PROTEIN S12 YCAO"/>
    <property type="match status" value="1"/>
</dbReference>
<dbReference type="Pfam" id="PF02566">
    <property type="entry name" value="OsmC"/>
    <property type="match status" value="1"/>
</dbReference>
<keyword evidence="2" id="KW-1185">Reference proteome</keyword>
<evidence type="ECO:0000313" key="2">
    <source>
        <dbReference type="Proteomes" id="UP000546464"/>
    </source>
</evidence>
<accession>A0A842HK13</accession>
<dbReference type="Gene3D" id="3.30.300.20">
    <property type="match status" value="1"/>
</dbReference>
<evidence type="ECO:0000313" key="1">
    <source>
        <dbReference type="EMBL" id="MBC2595501.1"/>
    </source>
</evidence>
<dbReference type="InterPro" id="IPR003718">
    <property type="entry name" value="OsmC/Ohr_fam"/>
</dbReference>
<dbReference type="Proteomes" id="UP000546464">
    <property type="component" value="Unassembled WGS sequence"/>
</dbReference>
<comment type="caution">
    <text evidence="1">The sequence shown here is derived from an EMBL/GenBank/DDBJ whole genome shotgun (WGS) entry which is preliminary data.</text>
</comment>
<dbReference type="RefSeq" id="WP_185676540.1">
    <property type="nucleotide sequence ID" value="NZ_JACHVB010000043.1"/>
</dbReference>
<sequence length="136" mass="14499">MVQLTASYEGDLHCTVTHGPSGQTLATDAPVDNQGRGETFSPTDLCASALATCVATIMGIKARSLGLDLKGMTLTVEKHMSSNSPRRIAALPLTIDVPTPTTPEQRAALERAAYGCPVHNSLHPDIEKPITFTWQD</sequence>
<gene>
    <name evidence="1" type="ORF">H5P28_14640</name>
</gene>
<reference evidence="1 2" key="1">
    <citation type="submission" date="2020-07" db="EMBL/GenBank/DDBJ databases">
        <authorList>
            <person name="Feng X."/>
        </authorList>
    </citation>
    <scope>NUCLEOTIDE SEQUENCE [LARGE SCALE GENOMIC DNA]</scope>
    <source>
        <strain evidence="1 2">JCM31066</strain>
    </source>
</reference>
<proteinExistence type="predicted"/>
<organism evidence="1 2">
    <name type="scientific">Ruficoccus amylovorans</name>
    <dbReference type="NCBI Taxonomy" id="1804625"/>
    <lineage>
        <taxon>Bacteria</taxon>
        <taxon>Pseudomonadati</taxon>
        <taxon>Verrucomicrobiota</taxon>
        <taxon>Opitutia</taxon>
        <taxon>Puniceicoccales</taxon>
        <taxon>Cerasicoccaceae</taxon>
        <taxon>Ruficoccus</taxon>
    </lineage>
</organism>
<dbReference type="SUPFAM" id="SSF82784">
    <property type="entry name" value="OsmC-like"/>
    <property type="match status" value="1"/>
</dbReference>